<accession>A0A2K3Q889</accession>
<reference evidence="2 3" key="1">
    <citation type="submission" date="2017-08" db="EMBL/GenBank/DDBJ databases">
        <title>Harnessing the power of phylogenomics to disentangle the directionality and signatures of interkingdom host jumping in the parasitic fungal genus Tolypocladium.</title>
        <authorList>
            <person name="Quandt C.A."/>
            <person name="Patterson W."/>
            <person name="Spatafora J.W."/>
        </authorList>
    </citation>
    <scope>NUCLEOTIDE SEQUENCE [LARGE SCALE GENOMIC DNA]</scope>
    <source>
        <strain evidence="2 3">CBS 113982</strain>
    </source>
</reference>
<evidence type="ECO:0000256" key="1">
    <source>
        <dbReference type="SAM" id="MobiDB-lite"/>
    </source>
</evidence>
<gene>
    <name evidence="2" type="ORF">TCAP_06295</name>
</gene>
<evidence type="ECO:0000313" key="2">
    <source>
        <dbReference type="EMBL" id="PNY23760.1"/>
    </source>
</evidence>
<feature type="region of interest" description="Disordered" evidence="1">
    <location>
        <begin position="111"/>
        <end position="162"/>
    </location>
</feature>
<dbReference type="OrthoDB" id="413436at2759"/>
<sequence>MAEHRSIACLPADVYPKHLGATNSPRLYPSSLVVVNPARRRPPKMSMFRAKKLDLGCFVKARTIRDHTKRKVFEEFETERCAPPPPLSRLGRIATIASVLGMTMLTWKQQTSAAVHHPKHDSHAPSARRSPAAADADALLHPPDADPEPLHHGRPGPRCPERLQNVKSEDVQVGLRCLVADGGQFNFRMQAMAGNLPGVKRASW</sequence>
<protein>
    <submittedName>
        <fullName evidence="2">37S ribosomal protein MRP2, mitochondrial</fullName>
    </submittedName>
</protein>
<feature type="compositionally biased region" description="Low complexity" evidence="1">
    <location>
        <begin position="124"/>
        <end position="142"/>
    </location>
</feature>
<organism evidence="2 3">
    <name type="scientific">Tolypocladium capitatum</name>
    <dbReference type="NCBI Taxonomy" id="45235"/>
    <lineage>
        <taxon>Eukaryota</taxon>
        <taxon>Fungi</taxon>
        <taxon>Dikarya</taxon>
        <taxon>Ascomycota</taxon>
        <taxon>Pezizomycotina</taxon>
        <taxon>Sordariomycetes</taxon>
        <taxon>Hypocreomycetidae</taxon>
        <taxon>Hypocreales</taxon>
        <taxon>Ophiocordycipitaceae</taxon>
        <taxon>Tolypocladium</taxon>
    </lineage>
</organism>
<keyword evidence="3" id="KW-1185">Reference proteome</keyword>
<dbReference type="Proteomes" id="UP000236621">
    <property type="component" value="Unassembled WGS sequence"/>
</dbReference>
<comment type="caution">
    <text evidence="2">The sequence shown here is derived from an EMBL/GenBank/DDBJ whole genome shotgun (WGS) entry which is preliminary data.</text>
</comment>
<keyword evidence="2" id="KW-0689">Ribosomal protein</keyword>
<keyword evidence="2" id="KW-0687">Ribonucleoprotein</keyword>
<dbReference type="STRING" id="45235.A0A2K3Q889"/>
<dbReference type="GO" id="GO:0005840">
    <property type="term" value="C:ribosome"/>
    <property type="evidence" value="ECO:0007669"/>
    <property type="project" value="UniProtKB-KW"/>
</dbReference>
<evidence type="ECO:0000313" key="3">
    <source>
        <dbReference type="Proteomes" id="UP000236621"/>
    </source>
</evidence>
<dbReference type="EMBL" id="NRSZ01001052">
    <property type="protein sequence ID" value="PNY23760.1"/>
    <property type="molecule type" value="Genomic_DNA"/>
</dbReference>
<name>A0A2K3Q889_9HYPO</name>
<proteinExistence type="predicted"/>
<dbReference type="AlphaFoldDB" id="A0A2K3Q889"/>